<accession>A0A516TMT6</accession>
<protein>
    <submittedName>
        <fullName evidence="2">Uncharacterized protein</fullName>
    </submittedName>
</protein>
<proteinExistence type="predicted"/>
<name>A0A516TMT6_9BACT</name>
<dbReference type="EMBL" id="CP037899">
    <property type="protein sequence ID" value="QDQ42545.1"/>
    <property type="molecule type" value="Genomic_DNA"/>
</dbReference>
<evidence type="ECO:0000313" key="3">
    <source>
        <dbReference type="Proteomes" id="UP000315925"/>
    </source>
</evidence>
<evidence type="ECO:0000313" key="2">
    <source>
        <dbReference type="EMBL" id="QDQ42545.1"/>
    </source>
</evidence>
<sequence>MKNDEKKDPSKKESGKTGFYVFLILLLLSLLYFGLLFFSAVNQSSPYERMFHR</sequence>
<dbReference type="AlphaFoldDB" id="A0A516TMT6"/>
<evidence type="ECO:0000256" key="1">
    <source>
        <dbReference type="SAM" id="Phobius"/>
    </source>
</evidence>
<dbReference type="Proteomes" id="UP000315925">
    <property type="component" value="Chromosome"/>
</dbReference>
<feature type="transmembrane region" description="Helical" evidence="1">
    <location>
        <begin position="20"/>
        <end position="41"/>
    </location>
</feature>
<reference evidence="3" key="1">
    <citation type="submission" date="2019-03" db="EMBL/GenBank/DDBJ databases">
        <title>Complete genome of Methylacidiphilum kamchatkense Kam1.</title>
        <authorList>
            <person name="Kruse T."/>
            <person name="Murarilal Ratnadevi C."/>
            <person name="Erikstad H.-A."/>
            <person name="Birkeland N.-K."/>
        </authorList>
    </citation>
    <scope>NUCLEOTIDE SEQUENCE [LARGE SCALE GENOMIC DNA]</scope>
    <source>
        <strain evidence="3">kam1</strain>
    </source>
</reference>
<keyword evidence="1" id="KW-1133">Transmembrane helix</keyword>
<gene>
    <name evidence="2" type="ORF">kam1_1320</name>
</gene>
<keyword evidence="1" id="KW-0812">Transmembrane</keyword>
<keyword evidence="1" id="KW-0472">Membrane</keyword>
<organism evidence="2 3">
    <name type="scientific">Methylacidiphilum kamchatkense Kam1</name>
    <dbReference type="NCBI Taxonomy" id="1202785"/>
    <lineage>
        <taxon>Bacteria</taxon>
        <taxon>Pseudomonadati</taxon>
        <taxon>Verrucomicrobiota</taxon>
        <taxon>Methylacidiphilae</taxon>
        <taxon>Methylacidiphilales</taxon>
        <taxon>Methylacidiphilaceae</taxon>
        <taxon>Methylacidiphilum (ex Ratnadevi et al. 2023)</taxon>
    </lineage>
</organism>
<dbReference type="KEGG" id="mkc:kam1_1320"/>